<dbReference type="EMBL" id="CP000064">
    <property type="protein sequence ID" value="ABC65802.1"/>
    <property type="molecule type" value="Genomic_DNA"/>
</dbReference>
<feature type="compositionally biased region" description="Polar residues" evidence="1">
    <location>
        <begin position="11"/>
        <end position="20"/>
    </location>
</feature>
<proteinExistence type="predicted"/>
<dbReference type="RefSeq" id="WP_011412962.1">
    <property type="nucleotide sequence ID" value="NC_007719.1"/>
</dbReference>
<organism evidence="3 4">
    <name type="scientific">Aster yellows witches'-broom phytoplasma (strain AYWB)</name>
    <dbReference type="NCBI Taxonomy" id="322098"/>
    <lineage>
        <taxon>Bacteria</taxon>
        <taxon>Bacillati</taxon>
        <taxon>Mycoplasmatota</taxon>
        <taxon>Mollicutes</taxon>
        <taxon>Acholeplasmatales</taxon>
        <taxon>Acholeplasmataceae</taxon>
        <taxon>Candidatus Phytoplasma</taxon>
        <taxon>16SrI (Aster yellows group)</taxon>
    </lineage>
</organism>
<evidence type="ECO:0000259" key="2">
    <source>
        <dbReference type="Pfam" id="PF11178"/>
    </source>
</evidence>
<dbReference type="KEGG" id="ayw:AYWB_pIII05"/>
<reference evidence="3 4" key="1">
    <citation type="journal article" date="2006" name="J. Bacteriol.">
        <title>Living with genome instability: the adaptation of phytoplasmas to diverse environments of their insect and plant hosts.</title>
        <authorList>
            <person name="Bai X."/>
            <person name="Zhang J."/>
            <person name="Ewing A."/>
            <person name="Miller S.A."/>
            <person name="Jancso Radek A."/>
            <person name="Shevchenko D.V."/>
            <person name="Tsukerman K."/>
            <person name="Walunas T."/>
            <person name="Lapidus A."/>
            <person name="Campbell J.W."/>
            <person name="Hogenhout S.A."/>
        </authorList>
    </citation>
    <scope>NUCLEOTIDE SEQUENCE [LARGE SCALE GENOMIC DNA]</scope>
    <source>
        <strain evidence="3 4">AYWB</strain>
    </source>
</reference>
<protein>
    <recommendedName>
        <fullName evidence="2">DUF2963 domain-containing protein</fullName>
    </recommendedName>
</protein>
<feature type="compositionally biased region" description="Basic and acidic residues" evidence="1">
    <location>
        <begin position="1"/>
        <end position="10"/>
    </location>
</feature>
<evidence type="ECO:0000313" key="4">
    <source>
        <dbReference type="Proteomes" id="UP000001934"/>
    </source>
</evidence>
<evidence type="ECO:0000313" key="3">
    <source>
        <dbReference type="EMBL" id="ABC65802.1"/>
    </source>
</evidence>
<dbReference type="InterPro" id="IPR021348">
    <property type="entry name" value="DUF2963"/>
</dbReference>
<accession>Q2NIE1</accession>
<feature type="domain" description="DUF2963" evidence="2">
    <location>
        <begin position="29"/>
        <end position="69"/>
    </location>
</feature>
<keyword evidence="3" id="KW-0614">Plasmid</keyword>
<gene>
    <name evidence="3" type="ordered locus">AYWB_pIII05</name>
</gene>
<dbReference type="Pfam" id="PF11178">
    <property type="entry name" value="DUF2963"/>
    <property type="match status" value="1"/>
</dbReference>
<dbReference type="Gene3D" id="3.90.930.1">
    <property type="match status" value="1"/>
</dbReference>
<sequence>MNKIEKEVDKLTQQQEQTPSLKYPPKTYYQNDGIKIRNIQEHNQNTGIIKKSTHFYDDGKTIRKINEYNDFNLIKEIYYNQDGTIKETKTF</sequence>
<feature type="region of interest" description="Disordered" evidence="1">
    <location>
        <begin position="1"/>
        <end position="27"/>
    </location>
</feature>
<dbReference type="AlphaFoldDB" id="Q2NIE1"/>
<evidence type="ECO:0000256" key="1">
    <source>
        <dbReference type="SAM" id="MobiDB-lite"/>
    </source>
</evidence>
<name>Q2NIE1_AYWBP</name>
<dbReference type="HOGENOM" id="CLU_2420655_0_0_14"/>
<dbReference type="PhylomeDB" id="Q2NIE1"/>
<dbReference type="Proteomes" id="UP000001934">
    <property type="component" value="Plasmid pAYWB-III"/>
</dbReference>
<keyword evidence="4" id="KW-1185">Reference proteome</keyword>
<geneLocation type="plasmid" evidence="3 4">
    <name>pAYWB-III</name>
</geneLocation>